<protein>
    <submittedName>
        <fullName evidence="2">Uncharacterized membrane protein</fullName>
    </submittedName>
</protein>
<dbReference type="RefSeq" id="WP_073385825.1">
    <property type="nucleotide sequence ID" value="NZ_FQXK01000006.1"/>
</dbReference>
<reference evidence="3" key="1">
    <citation type="submission" date="2016-11" db="EMBL/GenBank/DDBJ databases">
        <authorList>
            <person name="Varghese N."/>
            <person name="Submissions S."/>
        </authorList>
    </citation>
    <scope>NUCLEOTIDE SEQUENCE [LARGE SCALE GENOMIC DNA]</scope>
    <source>
        <strain evidence="3">DSM 3071</strain>
    </source>
</reference>
<dbReference type="PANTHER" id="PTHR40076:SF1">
    <property type="entry name" value="MEMBRANE PROTEIN"/>
    <property type="match status" value="1"/>
</dbReference>
<dbReference type="OrthoDB" id="9784844at2"/>
<dbReference type="AlphaFoldDB" id="A0A1M5V6C4"/>
<evidence type="ECO:0000313" key="3">
    <source>
        <dbReference type="Proteomes" id="UP000184278"/>
    </source>
</evidence>
<dbReference type="STRING" id="1121131.SAMN02745229_00889"/>
<organism evidence="2 3">
    <name type="scientific">Butyrivibrio fibrisolvens DSM 3071</name>
    <dbReference type="NCBI Taxonomy" id="1121131"/>
    <lineage>
        <taxon>Bacteria</taxon>
        <taxon>Bacillati</taxon>
        <taxon>Bacillota</taxon>
        <taxon>Clostridia</taxon>
        <taxon>Lachnospirales</taxon>
        <taxon>Lachnospiraceae</taxon>
        <taxon>Butyrivibrio</taxon>
    </lineage>
</organism>
<dbReference type="GeneID" id="89511671"/>
<keyword evidence="1" id="KW-0812">Transmembrane</keyword>
<keyword evidence="1" id="KW-0472">Membrane</keyword>
<dbReference type="Pfam" id="PF06161">
    <property type="entry name" value="DUF975"/>
    <property type="match status" value="1"/>
</dbReference>
<sequence length="233" mass="26560">MAKAAGISTSMVKATARERLLGNYGTIIAASIVVDIFYFASMLFIQRITNIYISLATEIIIDLLFGVFISGRSYMLMNLAFDQPVTFGDLFFGFKQNPDKAILIQLIYTIAIIILQIPMFLNTFGLITPIMLLYGTLILLVPYIIFSVAMSQTFFLLQDFPDNSVRQLVKKSVKIMRNNYLKYIWLVLSFIPMILIGIITFFVPLLWVEAYYNASRAMFYKELISQKEKAVNA</sequence>
<feature type="transmembrane region" description="Helical" evidence="1">
    <location>
        <begin position="51"/>
        <end position="69"/>
    </location>
</feature>
<keyword evidence="1" id="KW-1133">Transmembrane helix</keyword>
<proteinExistence type="predicted"/>
<accession>A0A1M5V6C4</accession>
<evidence type="ECO:0000313" key="2">
    <source>
        <dbReference type="EMBL" id="SHH70766.1"/>
    </source>
</evidence>
<dbReference type="InterPro" id="IPR010380">
    <property type="entry name" value="DUF975"/>
</dbReference>
<evidence type="ECO:0000256" key="1">
    <source>
        <dbReference type="SAM" id="Phobius"/>
    </source>
</evidence>
<gene>
    <name evidence="2" type="ORF">SAMN02745229_00889</name>
</gene>
<keyword evidence="3" id="KW-1185">Reference proteome</keyword>
<dbReference type="EMBL" id="FQXK01000006">
    <property type="protein sequence ID" value="SHH70766.1"/>
    <property type="molecule type" value="Genomic_DNA"/>
</dbReference>
<dbReference type="PANTHER" id="PTHR40076">
    <property type="entry name" value="MEMBRANE PROTEIN-RELATED"/>
    <property type="match status" value="1"/>
</dbReference>
<feature type="transmembrane region" description="Helical" evidence="1">
    <location>
        <begin position="101"/>
        <end position="121"/>
    </location>
</feature>
<feature type="transmembrane region" description="Helical" evidence="1">
    <location>
        <begin position="183"/>
        <end position="208"/>
    </location>
</feature>
<name>A0A1M5V6C4_BUTFI</name>
<dbReference type="Proteomes" id="UP000184278">
    <property type="component" value="Unassembled WGS sequence"/>
</dbReference>
<feature type="transmembrane region" description="Helical" evidence="1">
    <location>
        <begin position="21"/>
        <end position="45"/>
    </location>
</feature>
<feature type="transmembrane region" description="Helical" evidence="1">
    <location>
        <begin position="133"/>
        <end position="157"/>
    </location>
</feature>